<keyword evidence="8 11" id="KW-0808">Transferase</keyword>
<proteinExistence type="inferred from homology"/>
<dbReference type="Pfam" id="PF01553">
    <property type="entry name" value="Acyltransferase"/>
    <property type="match status" value="1"/>
</dbReference>
<evidence type="ECO:0000259" key="12">
    <source>
        <dbReference type="SMART" id="SM00563"/>
    </source>
</evidence>
<dbReference type="Proteomes" id="UP000678679">
    <property type="component" value="Chromosome 1"/>
</dbReference>
<comment type="domain">
    <text evidence="11">The HXXXXD motif is essential for acyltransferase activity and may constitute the binding site for the phosphate moiety of the glycerol-3-phosphate.</text>
</comment>
<dbReference type="GO" id="GO:0016020">
    <property type="term" value="C:membrane"/>
    <property type="evidence" value="ECO:0007669"/>
    <property type="project" value="InterPro"/>
</dbReference>
<evidence type="ECO:0000256" key="5">
    <source>
        <dbReference type="ARBA" id="ARBA00013211"/>
    </source>
</evidence>
<dbReference type="InterPro" id="IPR002123">
    <property type="entry name" value="Plipid/glycerol_acylTrfase"/>
</dbReference>
<dbReference type="SUPFAM" id="SSF69593">
    <property type="entry name" value="Glycerol-3-phosphate (1)-acyltransferase"/>
    <property type="match status" value="1"/>
</dbReference>
<dbReference type="InterPro" id="IPR004552">
    <property type="entry name" value="AGP_acyltrans"/>
</dbReference>
<keyword evidence="9 11" id="KW-0443">Lipid metabolism</keyword>
<evidence type="ECO:0000256" key="7">
    <source>
        <dbReference type="ARBA" id="ARBA00022516"/>
    </source>
</evidence>
<reference evidence="13 14" key="1">
    <citation type="submission" date="2021-05" db="EMBL/GenBank/DDBJ databases">
        <title>Comparative genomic studies on the polysaccharide-degrading batcterial strains of the Flammeovirga genus.</title>
        <authorList>
            <person name="Zewei F."/>
            <person name="Zheng Z."/>
            <person name="Yu L."/>
            <person name="Ruyue G."/>
            <person name="Yanhong M."/>
            <person name="Yuanyuan C."/>
            <person name="Jingyan G."/>
            <person name="Wenjun H."/>
        </authorList>
    </citation>
    <scope>NUCLEOTIDE SEQUENCE [LARGE SCALE GENOMIC DNA]</scope>
    <source>
        <strain evidence="13 14">NBRC:100898</strain>
    </source>
</reference>
<dbReference type="AlphaFoldDB" id="A0AAX1N2V9"/>
<evidence type="ECO:0000256" key="8">
    <source>
        <dbReference type="ARBA" id="ARBA00022679"/>
    </source>
</evidence>
<protein>
    <recommendedName>
        <fullName evidence="6 11">1-acyl-sn-glycerol-3-phosphate acyltransferase</fullName>
        <ecNumber evidence="5 11">2.3.1.51</ecNumber>
    </recommendedName>
</protein>
<evidence type="ECO:0000313" key="14">
    <source>
        <dbReference type="Proteomes" id="UP000678679"/>
    </source>
</evidence>
<evidence type="ECO:0000313" key="13">
    <source>
        <dbReference type="EMBL" id="QWG01785.1"/>
    </source>
</evidence>
<dbReference type="GO" id="GO:0006654">
    <property type="term" value="P:phosphatidic acid biosynthetic process"/>
    <property type="evidence" value="ECO:0007669"/>
    <property type="project" value="TreeGrafter"/>
</dbReference>
<gene>
    <name evidence="13" type="ORF">KMW28_19410</name>
</gene>
<keyword evidence="11" id="KW-1208">Phospholipid metabolism</keyword>
<dbReference type="SMART" id="SM00563">
    <property type="entry name" value="PlsC"/>
    <property type="match status" value="1"/>
</dbReference>
<evidence type="ECO:0000256" key="9">
    <source>
        <dbReference type="ARBA" id="ARBA00023098"/>
    </source>
</evidence>
<evidence type="ECO:0000256" key="2">
    <source>
        <dbReference type="ARBA" id="ARBA00004728"/>
    </source>
</evidence>
<dbReference type="CDD" id="cd07989">
    <property type="entry name" value="LPLAT_AGPAT-like"/>
    <property type="match status" value="1"/>
</dbReference>
<keyword evidence="11" id="KW-0594">Phospholipid biosynthesis</keyword>
<evidence type="ECO:0000256" key="1">
    <source>
        <dbReference type="ARBA" id="ARBA00001141"/>
    </source>
</evidence>
<dbReference type="PANTHER" id="PTHR10434:SF64">
    <property type="entry name" value="1-ACYL-SN-GLYCEROL-3-PHOSPHATE ACYLTRANSFERASE-RELATED"/>
    <property type="match status" value="1"/>
</dbReference>
<dbReference type="EC" id="2.3.1.51" evidence="5 11"/>
<keyword evidence="14" id="KW-1185">Reference proteome</keyword>
<dbReference type="RefSeq" id="WP_215585768.1">
    <property type="nucleotide sequence ID" value="NZ_CP076132.1"/>
</dbReference>
<sequence>MILIPIKKEKKVKLSKKEAYVFVSNHTSFLDIPALQLIVDQFVIFLGKNSLGKAPIFGWMFRNIHITVDRKNSRKNEELFQKSIDRLKEGYSLGIFPEGTQNRTPPTLNSFKDGAYIIAIRAQKPVVPVTIVSNWKIWPSLGPYLKWTPLRLVQHAPISTEGLTLDDVDRLKKKTKEVIEAELKKHYPKEYSTKG</sequence>
<dbReference type="KEGG" id="fya:KMW28_19410"/>
<dbReference type="NCBIfam" id="TIGR00530">
    <property type="entry name" value="AGP_acyltrn"/>
    <property type="match status" value="1"/>
</dbReference>
<organism evidence="13 14">
    <name type="scientific">Flammeovirga yaeyamensis</name>
    <dbReference type="NCBI Taxonomy" id="367791"/>
    <lineage>
        <taxon>Bacteria</taxon>
        <taxon>Pseudomonadati</taxon>
        <taxon>Bacteroidota</taxon>
        <taxon>Cytophagia</taxon>
        <taxon>Cytophagales</taxon>
        <taxon>Flammeovirgaceae</taxon>
        <taxon>Flammeovirga</taxon>
    </lineage>
</organism>
<comment type="catalytic activity">
    <reaction evidence="1 11">
        <text>a 1-acyl-sn-glycero-3-phosphate + an acyl-CoA = a 1,2-diacyl-sn-glycero-3-phosphate + CoA</text>
        <dbReference type="Rhea" id="RHEA:19709"/>
        <dbReference type="ChEBI" id="CHEBI:57287"/>
        <dbReference type="ChEBI" id="CHEBI:57970"/>
        <dbReference type="ChEBI" id="CHEBI:58342"/>
        <dbReference type="ChEBI" id="CHEBI:58608"/>
        <dbReference type="EC" id="2.3.1.51"/>
    </reaction>
</comment>
<dbReference type="PANTHER" id="PTHR10434">
    <property type="entry name" value="1-ACYL-SN-GLYCEROL-3-PHOSPHATE ACYLTRANSFERASE"/>
    <property type="match status" value="1"/>
</dbReference>
<evidence type="ECO:0000256" key="4">
    <source>
        <dbReference type="ARBA" id="ARBA00008655"/>
    </source>
</evidence>
<keyword evidence="7 11" id="KW-0444">Lipid biosynthesis</keyword>
<comment type="pathway">
    <text evidence="3">Lipid metabolism.</text>
</comment>
<name>A0AAX1N2V9_9BACT</name>
<accession>A0AAX1N2V9</accession>
<evidence type="ECO:0000256" key="3">
    <source>
        <dbReference type="ARBA" id="ARBA00005189"/>
    </source>
</evidence>
<comment type="pathway">
    <text evidence="2">Phospholipid metabolism; CDP-diacylglycerol biosynthesis; CDP-diacylglycerol from sn-glycerol 3-phosphate: step 2/3.</text>
</comment>
<evidence type="ECO:0000256" key="11">
    <source>
        <dbReference type="RuleBase" id="RU361267"/>
    </source>
</evidence>
<evidence type="ECO:0000256" key="10">
    <source>
        <dbReference type="ARBA" id="ARBA00023315"/>
    </source>
</evidence>
<dbReference type="EMBL" id="CP076132">
    <property type="protein sequence ID" value="QWG01785.1"/>
    <property type="molecule type" value="Genomic_DNA"/>
</dbReference>
<keyword evidence="10 11" id="KW-0012">Acyltransferase</keyword>
<comment type="similarity">
    <text evidence="4 11">Belongs to the 1-acyl-sn-glycerol-3-phosphate acyltransferase family.</text>
</comment>
<dbReference type="GO" id="GO:0003841">
    <property type="term" value="F:1-acylglycerol-3-phosphate O-acyltransferase activity"/>
    <property type="evidence" value="ECO:0007669"/>
    <property type="project" value="UniProtKB-UniRule"/>
</dbReference>
<evidence type="ECO:0000256" key="6">
    <source>
        <dbReference type="ARBA" id="ARBA00016139"/>
    </source>
</evidence>
<feature type="domain" description="Phospholipid/glycerol acyltransferase" evidence="12">
    <location>
        <begin position="20"/>
        <end position="134"/>
    </location>
</feature>